<dbReference type="EMBL" id="QGGY01000013">
    <property type="protein sequence ID" value="PWJ73342.1"/>
    <property type="molecule type" value="Genomic_DNA"/>
</dbReference>
<dbReference type="InterPro" id="IPR001650">
    <property type="entry name" value="Helicase_C-like"/>
</dbReference>
<dbReference type="Proteomes" id="UP000245412">
    <property type="component" value="Unassembled WGS sequence"/>
</dbReference>
<dbReference type="SMART" id="SM00490">
    <property type="entry name" value="HELICc"/>
    <property type="match status" value="1"/>
</dbReference>
<dbReference type="GO" id="GO:0005524">
    <property type="term" value="F:ATP binding"/>
    <property type="evidence" value="ECO:0007669"/>
    <property type="project" value="InterPro"/>
</dbReference>
<dbReference type="InterPro" id="IPR021835">
    <property type="entry name" value="DUF3427"/>
</dbReference>
<dbReference type="GO" id="GO:0005829">
    <property type="term" value="C:cytosol"/>
    <property type="evidence" value="ECO:0007669"/>
    <property type="project" value="TreeGrafter"/>
</dbReference>
<gene>
    <name evidence="3" type="ORF">C7383_113128</name>
</gene>
<keyword evidence="3" id="KW-0067">ATP-binding</keyword>
<dbReference type="Pfam" id="PF13091">
    <property type="entry name" value="PLDc_2"/>
    <property type="match status" value="1"/>
</dbReference>
<dbReference type="InterPro" id="IPR058403">
    <property type="entry name" value="DUF8090"/>
</dbReference>
<dbReference type="PROSITE" id="PS51194">
    <property type="entry name" value="HELICASE_CTER"/>
    <property type="match status" value="1"/>
</dbReference>
<dbReference type="Pfam" id="PF04851">
    <property type="entry name" value="ResIII"/>
    <property type="match status" value="1"/>
</dbReference>
<dbReference type="Gene3D" id="3.40.50.300">
    <property type="entry name" value="P-loop containing nucleotide triphosphate hydrolases"/>
    <property type="match status" value="2"/>
</dbReference>
<organism evidence="3 4">
    <name type="scientific">Murimonas intestini</name>
    <dbReference type="NCBI Taxonomy" id="1337051"/>
    <lineage>
        <taxon>Bacteria</taxon>
        <taxon>Bacillati</taxon>
        <taxon>Bacillota</taxon>
        <taxon>Clostridia</taxon>
        <taxon>Lachnospirales</taxon>
        <taxon>Lachnospiraceae</taxon>
        <taxon>Murimonas</taxon>
    </lineage>
</organism>
<evidence type="ECO:0000259" key="1">
    <source>
        <dbReference type="PROSITE" id="PS51192"/>
    </source>
</evidence>
<dbReference type="SMART" id="SM00487">
    <property type="entry name" value="DEXDc"/>
    <property type="match status" value="1"/>
</dbReference>
<dbReference type="PROSITE" id="PS51192">
    <property type="entry name" value="HELICASE_ATP_BIND_1"/>
    <property type="match status" value="1"/>
</dbReference>
<evidence type="ECO:0000313" key="4">
    <source>
        <dbReference type="Proteomes" id="UP000245412"/>
    </source>
</evidence>
<dbReference type="RefSeq" id="WP_109747880.1">
    <property type="nucleotide sequence ID" value="NZ_JANKBI010000022.1"/>
</dbReference>
<sequence length="965" mass="112341">MMNLAETIIEAAKTSLISKYIESDGSCRPALLYNNVRDGRTVLADIEQELEGCETFWFSVAFVTKSGLIVLKDTLKKLEDKGIKGKILTTDYLEFNEPDALRELLDFKNIEVRIFTEEHFHTKGYMFQKKDKRTFIVGSSNMTQTALKSNKEWNLKITSLEQGQLIQESEDEFYAMWSRAAVLTREWIRDVYEPVYREKKKARAKEKIERIRTYTLTPNSMQVQAVRSLARLREEHQKKALLISATGTGKTYLSAFDVRNFRPGKMLFLVHREQILKQAAESFRDVLGSNINAGILSGNSQDYDADYLFSTVQTMSKTETMHRYRPDYFDYIIIDETHKAGAQSYQRIMEYFKPEFMLGMTASPERTDGYDIFQLFDHNIAYEIRLQQAMEEDLLCPFHYFGVTELSVDGKIIDDNTEFCCLASEERAEHVLKKAEFYGHSGDRVKGLVFCSRNSEAVELSDIFNKKGYRTCALSGADSQEEREAAIERLEQDGREGGLDYIFTVDIFNEGVDIPEVNQVIMLRPTQSAIVFVQQLGRGLRKAPGKEYLVVIDFIGNYQKNFLIPIALSGDRTYNKDTIRKYVAEGNRVIPGCSTVHFDEITRKQIYASIDSANFNDVRLIKESYQQLKNKLGRIPGMREFDEYGEMDMMRIIDNNSLGSYYKFLVKYEKEYTIRLTSQQEKFVEYISRKFASGKRVHELELLNQVLRYKTGIFARLQKRLEDKYKISVSEKTRVNIKNIMTNEFTSGSGKGTYSECIFIEKDGEDYRISETFEKALGDNNFYLIVKEIIDFGLDRYKKNYSKRYMDTNLQLYQKYTYEDVCRLLEWEKGEVALNIGGYRYDKRTKTYPVFINYHKDQEIQDSIRYEDRFIRQDMLIAISKSGRSLESEDVYTALHARELGVDMELFVRKNKDDKISKEFYYLGKIMATGDANEFIMENTSKKAVEIVYKLVTPVREDLYEYIIS</sequence>
<dbReference type="GO" id="GO:0016787">
    <property type="term" value="F:hydrolase activity"/>
    <property type="evidence" value="ECO:0007669"/>
    <property type="project" value="InterPro"/>
</dbReference>
<dbReference type="Pfam" id="PF00271">
    <property type="entry name" value="Helicase_C"/>
    <property type="match status" value="1"/>
</dbReference>
<reference evidence="3 4" key="1">
    <citation type="submission" date="2018-05" db="EMBL/GenBank/DDBJ databases">
        <authorList>
            <person name="Goeker M."/>
            <person name="Huntemann M."/>
            <person name="Clum A."/>
            <person name="Pillay M."/>
            <person name="Palaniappan K."/>
            <person name="Varghese N."/>
            <person name="Mikhailova N."/>
            <person name="Stamatis D."/>
            <person name="Reddy T."/>
            <person name="Daum C."/>
            <person name="Shapiro N."/>
            <person name="Ivanova N."/>
            <person name="Kyrpides N."/>
            <person name="Woyke T."/>
        </authorList>
    </citation>
    <scope>NUCLEOTIDE SEQUENCE [LARGE SCALE GENOMIC DNA]</scope>
    <source>
        <strain evidence="3 4">DSM 26524</strain>
    </source>
</reference>
<feature type="domain" description="Helicase C-terminal" evidence="2">
    <location>
        <begin position="433"/>
        <end position="587"/>
    </location>
</feature>
<dbReference type="CDD" id="cd18032">
    <property type="entry name" value="DEXHc_RE_I_III_res"/>
    <property type="match status" value="1"/>
</dbReference>
<dbReference type="InterPro" id="IPR050742">
    <property type="entry name" value="Helicase_Restrict-Modif_Enz"/>
</dbReference>
<dbReference type="CDD" id="cd18799">
    <property type="entry name" value="SF2_C_EcoAI-like"/>
    <property type="match status" value="1"/>
</dbReference>
<dbReference type="InterPro" id="IPR025202">
    <property type="entry name" value="PLD-like_dom"/>
</dbReference>
<accession>A0AB73T0F7</accession>
<name>A0AB73T0F7_9FIRM</name>
<dbReference type="CDD" id="cd09204">
    <property type="entry name" value="PLDc_N_DEXD_b2"/>
    <property type="match status" value="1"/>
</dbReference>
<keyword evidence="3" id="KW-0547">Nucleotide-binding</keyword>
<feature type="domain" description="Helicase ATP-binding" evidence="1">
    <location>
        <begin position="231"/>
        <end position="382"/>
    </location>
</feature>
<dbReference type="Pfam" id="PF11907">
    <property type="entry name" value="DUF3427"/>
    <property type="match status" value="1"/>
</dbReference>
<dbReference type="GO" id="GO:0004386">
    <property type="term" value="F:helicase activity"/>
    <property type="evidence" value="ECO:0007669"/>
    <property type="project" value="UniProtKB-KW"/>
</dbReference>
<dbReference type="InterPro" id="IPR014001">
    <property type="entry name" value="Helicase_ATP-bd"/>
</dbReference>
<protein>
    <submittedName>
        <fullName evidence="3">Superfamily II DNA or RNA helicase</fullName>
    </submittedName>
</protein>
<proteinExistence type="predicted"/>
<dbReference type="Pfam" id="PF26350">
    <property type="entry name" value="DUF8090"/>
    <property type="match status" value="1"/>
</dbReference>
<evidence type="ECO:0000259" key="2">
    <source>
        <dbReference type="PROSITE" id="PS51194"/>
    </source>
</evidence>
<dbReference type="PANTHER" id="PTHR47396:SF1">
    <property type="entry name" value="ATP-DEPENDENT HELICASE IRC3-RELATED"/>
    <property type="match status" value="1"/>
</dbReference>
<keyword evidence="3" id="KW-0378">Hydrolase</keyword>
<dbReference type="InterPro" id="IPR006935">
    <property type="entry name" value="Helicase/UvrB_N"/>
</dbReference>
<comment type="caution">
    <text evidence="3">The sequence shown here is derived from an EMBL/GenBank/DDBJ whole genome shotgun (WGS) entry which is preliminary data.</text>
</comment>
<dbReference type="InterPro" id="IPR027417">
    <property type="entry name" value="P-loop_NTPase"/>
</dbReference>
<dbReference type="Gene3D" id="3.30.870.10">
    <property type="entry name" value="Endonuclease Chain A"/>
    <property type="match status" value="1"/>
</dbReference>
<keyword evidence="3" id="KW-0347">Helicase</keyword>
<keyword evidence="4" id="KW-1185">Reference proteome</keyword>
<dbReference type="AlphaFoldDB" id="A0AB73T0F7"/>
<dbReference type="SUPFAM" id="SSF52540">
    <property type="entry name" value="P-loop containing nucleoside triphosphate hydrolases"/>
    <property type="match status" value="1"/>
</dbReference>
<dbReference type="PANTHER" id="PTHR47396">
    <property type="entry name" value="TYPE I RESTRICTION ENZYME ECOKI R PROTEIN"/>
    <property type="match status" value="1"/>
</dbReference>
<dbReference type="SUPFAM" id="SSF56024">
    <property type="entry name" value="Phospholipase D/nuclease"/>
    <property type="match status" value="1"/>
</dbReference>
<dbReference type="GO" id="GO:0003677">
    <property type="term" value="F:DNA binding"/>
    <property type="evidence" value="ECO:0007669"/>
    <property type="project" value="InterPro"/>
</dbReference>
<evidence type="ECO:0000313" key="3">
    <source>
        <dbReference type="EMBL" id="PWJ73342.1"/>
    </source>
</evidence>